<dbReference type="CDD" id="cd00685">
    <property type="entry name" value="Trans_IPPS_HT"/>
    <property type="match status" value="1"/>
</dbReference>
<dbReference type="GO" id="GO:0004161">
    <property type="term" value="F:dimethylallyltranstransferase activity"/>
    <property type="evidence" value="ECO:0007669"/>
    <property type="project" value="TreeGrafter"/>
</dbReference>
<evidence type="ECO:0000256" key="9">
    <source>
        <dbReference type="RuleBase" id="RU004466"/>
    </source>
</evidence>
<keyword evidence="3 9" id="KW-0808">Transferase</keyword>
<evidence type="ECO:0000313" key="10">
    <source>
        <dbReference type="EMBL" id="JAV11890.1"/>
    </source>
</evidence>
<dbReference type="PANTHER" id="PTHR11525:SF0">
    <property type="entry name" value="FARNESYL PYROPHOSPHATE SYNTHASE"/>
    <property type="match status" value="1"/>
</dbReference>
<keyword evidence="5" id="KW-0460">Magnesium</keyword>
<evidence type="ECO:0000256" key="8">
    <source>
        <dbReference type="ARBA" id="ARBA00034546"/>
    </source>
</evidence>
<dbReference type="Pfam" id="PF00348">
    <property type="entry name" value="polyprenyl_synt"/>
    <property type="match status" value="1"/>
</dbReference>
<evidence type="ECO:0000256" key="7">
    <source>
        <dbReference type="ARBA" id="ARBA00033740"/>
    </source>
</evidence>
<dbReference type="GO" id="GO:0045337">
    <property type="term" value="P:farnesyl diphosphate biosynthetic process"/>
    <property type="evidence" value="ECO:0007669"/>
    <property type="project" value="TreeGrafter"/>
</dbReference>
<comment type="cofactor">
    <cofactor evidence="1">
        <name>Mg(2+)</name>
        <dbReference type="ChEBI" id="CHEBI:18420"/>
    </cofactor>
</comment>
<evidence type="ECO:0000256" key="4">
    <source>
        <dbReference type="ARBA" id="ARBA00022723"/>
    </source>
</evidence>
<dbReference type="GO" id="GO:0042811">
    <property type="term" value="P:pheromone biosynthetic process"/>
    <property type="evidence" value="ECO:0007669"/>
    <property type="project" value="UniProtKB-ARBA"/>
</dbReference>
<dbReference type="Gene3D" id="1.10.600.10">
    <property type="entry name" value="Farnesyl Diphosphate Synthase"/>
    <property type="match status" value="1"/>
</dbReference>
<dbReference type="PANTHER" id="PTHR11525">
    <property type="entry name" value="FARNESYL-PYROPHOSPHATE SYNTHETASE"/>
    <property type="match status" value="1"/>
</dbReference>
<dbReference type="PROSITE" id="PS00723">
    <property type="entry name" value="POLYPRENYL_SYNTHASE_1"/>
    <property type="match status" value="1"/>
</dbReference>
<sequence length="411" mass="47353">MISALKNSILQNLLKPKLRSDHLVHLRCISKSSEVNNSDYLKKNEIAEKSVESKSRKTSRTLSTIQYNAAVSKDKSREFMSYFPDIVRELRDKAKKYDPLGEGKHFARVLQYNAQGGKKYRGITTAQTFELIAKKPDLTETNIKLAVYIGWCVELLQAMFILMDDIMDGSVTRRGQLCWYKQENVQLAAINDGLMIEAGIYQILKEHFSHLDCYVKLVELFHEITFITTLGQHMDTSSTHRDILSFTMEQYKATVINKTAWYSFYMPVAAAMHLAGYKDQEAFRQAKTILLEMGYFFQIQDDFLDCFGNPEQTGKIGTDIEDSKCTWLAVVFLQRATAAQKALLKESYGKNDPEAVKRVKQLYEEVSLPNTYAIYEEDSYNMIKTHIQQTSRGIPVEVYLKLMDKLYRRDS</sequence>
<dbReference type="InterPro" id="IPR000092">
    <property type="entry name" value="Polyprenyl_synt"/>
</dbReference>
<dbReference type="GO" id="GO:0004337">
    <property type="term" value="F:(2E,6E)-farnesyl diphosphate synthase activity"/>
    <property type="evidence" value="ECO:0007669"/>
    <property type="project" value="TreeGrafter"/>
</dbReference>
<dbReference type="GO" id="GO:0046872">
    <property type="term" value="F:metal ion binding"/>
    <property type="evidence" value="ECO:0007669"/>
    <property type="project" value="UniProtKB-KW"/>
</dbReference>
<evidence type="ECO:0000256" key="5">
    <source>
        <dbReference type="ARBA" id="ARBA00022842"/>
    </source>
</evidence>
<dbReference type="FunFam" id="1.10.600.10:FF:000021">
    <property type="entry name" value="Farnesyl pyrophosphate synthase"/>
    <property type="match status" value="1"/>
</dbReference>
<dbReference type="AlphaFoldDB" id="A0A1L8DZI7"/>
<dbReference type="EMBL" id="GFDF01002194">
    <property type="protein sequence ID" value="JAV11890.1"/>
    <property type="molecule type" value="Transcribed_RNA"/>
</dbReference>
<proteinExistence type="inferred from homology"/>
<accession>A0A1L8DZI7</accession>
<evidence type="ECO:0000256" key="6">
    <source>
        <dbReference type="ARBA" id="ARBA00023229"/>
    </source>
</evidence>
<dbReference type="InterPro" id="IPR008949">
    <property type="entry name" value="Isoprenoid_synthase_dom_sf"/>
</dbReference>
<protein>
    <recommendedName>
        <fullName evidence="8">Farnesyl pyrophosphate synthase</fullName>
    </recommendedName>
</protein>
<reference evidence="10" key="1">
    <citation type="submission" date="2016-12" db="EMBL/GenBank/DDBJ databases">
        <title>An insight into the sialome and mialome of the sand fly, Nyssomyia neivai.</title>
        <authorList>
            <person name="Sebastian V."/>
            <person name="Goulart T.M."/>
            <person name="Oliveira W."/>
            <person name="Calvo E."/>
            <person name="Oliveira L.F."/>
            <person name="Pinto M.C."/>
            <person name="Rosselino A.M."/>
            <person name="Ribeiro J.M."/>
        </authorList>
    </citation>
    <scope>NUCLEOTIDE SEQUENCE</scope>
</reference>
<keyword evidence="4" id="KW-0479">Metal-binding</keyword>
<dbReference type="InterPro" id="IPR039702">
    <property type="entry name" value="FPS1-like"/>
</dbReference>
<name>A0A1L8DZI7_9DIPT</name>
<comment type="pathway">
    <text evidence="7">Pheromone biosynthesis.</text>
</comment>
<dbReference type="InterPro" id="IPR033749">
    <property type="entry name" value="Polyprenyl_synt_CS"/>
</dbReference>
<evidence type="ECO:0000256" key="3">
    <source>
        <dbReference type="ARBA" id="ARBA00022679"/>
    </source>
</evidence>
<dbReference type="SFLD" id="SFLDG01017">
    <property type="entry name" value="Polyprenyl_Transferase_Like"/>
    <property type="match status" value="1"/>
</dbReference>
<dbReference type="GO" id="GO:0005737">
    <property type="term" value="C:cytoplasm"/>
    <property type="evidence" value="ECO:0007669"/>
    <property type="project" value="TreeGrafter"/>
</dbReference>
<evidence type="ECO:0000256" key="1">
    <source>
        <dbReference type="ARBA" id="ARBA00001946"/>
    </source>
</evidence>
<dbReference type="SUPFAM" id="SSF48576">
    <property type="entry name" value="Terpenoid synthases"/>
    <property type="match status" value="1"/>
</dbReference>
<evidence type="ECO:0000256" key="2">
    <source>
        <dbReference type="ARBA" id="ARBA00006706"/>
    </source>
</evidence>
<organism evidence="10">
    <name type="scientific">Nyssomyia neivai</name>
    <dbReference type="NCBI Taxonomy" id="330878"/>
    <lineage>
        <taxon>Eukaryota</taxon>
        <taxon>Metazoa</taxon>
        <taxon>Ecdysozoa</taxon>
        <taxon>Arthropoda</taxon>
        <taxon>Hexapoda</taxon>
        <taxon>Insecta</taxon>
        <taxon>Pterygota</taxon>
        <taxon>Neoptera</taxon>
        <taxon>Endopterygota</taxon>
        <taxon>Diptera</taxon>
        <taxon>Nematocera</taxon>
        <taxon>Psychodoidea</taxon>
        <taxon>Psychodidae</taxon>
        <taxon>Nyssomyia</taxon>
    </lineage>
</organism>
<dbReference type="PROSITE" id="PS00444">
    <property type="entry name" value="POLYPRENYL_SYNTHASE_2"/>
    <property type="match status" value="1"/>
</dbReference>
<keyword evidence="6" id="KW-0414">Isoprene biosynthesis</keyword>
<comment type="similarity">
    <text evidence="2 9">Belongs to the FPP/GGPP synthase family.</text>
</comment>
<dbReference type="SFLD" id="SFLDS00005">
    <property type="entry name" value="Isoprenoid_Synthase_Type_I"/>
    <property type="match status" value="1"/>
</dbReference>